<dbReference type="PROSITE" id="PS50262">
    <property type="entry name" value="G_PROTEIN_RECEP_F1_2"/>
    <property type="match status" value="1"/>
</dbReference>
<proteinExistence type="inferred from homology"/>
<evidence type="ECO:0000259" key="10">
    <source>
        <dbReference type="PROSITE" id="PS50262"/>
    </source>
</evidence>
<keyword evidence="12" id="KW-1185">Reference proteome</keyword>
<evidence type="ECO:0000256" key="5">
    <source>
        <dbReference type="ARBA" id="ARBA00023136"/>
    </source>
</evidence>
<evidence type="ECO:0000313" key="11">
    <source>
        <dbReference type="EMBL" id="CAH3035110.1"/>
    </source>
</evidence>
<sequence length="331" mass="37637">MYLNNSAVLEELDFLPGFTIPVIILLAVEIILGIASSCAVLLIYWNKRHIRSVATKFIANLALIDLVICCVCIPFTVALLAVFPRNSAILCCCHEAVTSALRNASIITLLLICYDRYKSVTNPFVLRLSHRKAKRALFLVWSITFASLAIPFAEWNRASSFHSRISACITLFSREQNPFYFRLYYLPLFILACMILLPAYLRISEAAFSRVHIQAILMAKTSLVVPASTAAQRWNASAIRQKEWKIAKMTGAVVCSICGLWLPYTTLTFTMYFLKPSNHLARLEFAFLTFGYFNCVLNPLLYAFTKEKFRTAFLRTLPFKKKITFENARSF</sequence>
<evidence type="ECO:0000256" key="9">
    <source>
        <dbReference type="SAM" id="Phobius"/>
    </source>
</evidence>
<comment type="similarity">
    <text evidence="8">Belongs to the G-protein coupled receptor 1 family.</text>
</comment>
<evidence type="ECO:0000256" key="8">
    <source>
        <dbReference type="RuleBase" id="RU000688"/>
    </source>
</evidence>
<evidence type="ECO:0000256" key="2">
    <source>
        <dbReference type="ARBA" id="ARBA00022692"/>
    </source>
</evidence>
<feature type="transmembrane region" description="Helical" evidence="9">
    <location>
        <begin position="135"/>
        <end position="153"/>
    </location>
</feature>
<dbReference type="PRINTS" id="PR00237">
    <property type="entry name" value="GPCRRHODOPSN"/>
</dbReference>
<protein>
    <recommendedName>
        <fullName evidence="10">G-protein coupled receptors family 1 profile domain-containing protein</fullName>
    </recommendedName>
</protein>
<accession>A0ABN8MXA0</accession>
<feature type="transmembrane region" description="Helical" evidence="9">
    <location>
        <begin position="183"/>
        <end position="201"/>
    </location>
</feature>
<dbReference type="SUPFAM" id="SSF81321">
    <property type="entry name" value="Family A G protein-coupled receptor-like"/>
    <property type="match status" value="1"/>
</dbReference>
<dbReference type="InterPro" id="IPR000276">
    <property type="entry name" value="GPCR_Rhodpsn"/>
</dbReference>
<feature type="transmembrane region" description="Helical" evidence="9">
    <location>
        <begin position="57"/>
        <end position="81"/>
    </location>
</feature>
<reference evidence="11 12" key="1">
    <citation type="submission" date="2022-05" db="EMBL/GenBank/DDBJ databases">
        <authorList>
            <consortium name="Genoscope - CEA"/>
            <person name="William W."/>
        </authorList>
    </citation>
    <scope>NUCLEOTIDE SEQUENCE [LARGE SCALE GENOMIC DNA]</scope>
</reference>
<keyword evidence="2 8" id="KW-0812">Transmembrane</keyword>
<evidence type="ECO:0000256" key="6">
    <source>
        <dbReference type="ARBA" id="ARBA00023170"/>
    </source>
</evidence>
<dbReference type="Gene3D" id="1.20.1070.10">
    <property type="entry name" value="Rhodopsin 7-helix transmembrane proteins"/>
    <property type="match status" value="1"/>
</dbReference>
<name>A0ABN8MXA0_9CNID</name>
<feature type="transmembrane region" description="Helical" evidence="9">
    <location>
        <begin position="20"/>
        <end position="45"/>
    </location>
</feature>
<keyword evidence="7 8" id="KW-0807">Transducer</keyword>
<dbReference type="Pfam" id="PF00001">
    <property type="entry name" value="7tm_1"/>
    <property type="match status" value="1"/>
</dbReference>
<evidence type="ECO:0000256" key="4">
    <source>
        <dbReference type="ARBA" id="ARBA00023040"/>
    </source>
</evidence>
<evidence type="ECO:0000256" key="3">
    <source>
        <dbReference type="ARBA" id="ARBA00022989"/>
    </source>
</evidence>
<keyword evidence="4 8" id="KW-0297">G-protein coupled receptor</keyword>
<comment type="subcellular location">
    <subcellularLocation>
        <location evidence="1">Membrane</location>
        <topology evidence="1">Multi-pass membrane protein</topology>
    </subcellularLocation>
</comment>
<feature type="domain" description="G-protein coupled receptors family 1 profile" evidence="10">
    <location>
        <begin position="36"/>
        <end position="302"/>
    </location>
</feature>
<dbReference type="PROSITE" id="PS00237">
    <property type="entry name" value="G_PROTEIN_RECEP_F1_1"/>
    <property type="match status" value="1"/>
</dbReference>
<organism evidence="11 12">
    <name type="scientific">Porites lobata</name>
    <dbReference type="NCBI Taxonomy" id="104759"/>
    <lineage>
        <taxon>Eukaryota</taxon>
        <taxon>Metazoa</taxon>
        <taxon>Cnidaria</taxon>
        <taxon>Anthozoa</taxon>
        <taxon>Hexacorallia</taxon>
        <taxon>Scleractinia</taxon>
        <taxon>Fungiina</taxon>
        <taxon>Poritidae</taxon>
        <taxon>Porites</taxon>
    </lineage>
</organism>
<gene>
    <name evidence="11" type="ORF">PLOB_00024981</name>
</gene>
<dbReference type="EMBL" id="CALNXK010000003">
    <property type="protein sequence ID" value="CAH3035110.1"/>
    <property type="molecule type" value="Genomic_DNA"/>
</dbReference>
<keyword evidence="3 9" id="KW-1133">Transmembrane helix</keyword>
<dbReference type="PANTHER" id="PTHR24240">
    <property type="entry name" value="OPSIN"/>
    <property type="match status" value="1"/>
</dbReference>
<feature type="transmembrane region" description="Helical" evidence="9">
    <location>
        <begin position="285"/>
        <end position="305"/>
    </location>
</feature>
<evidence type="ECO:0000256" key="7">
    <source>
        <dbReference type="ARBA" id="ARBA00023224"/>
    </source>
</evidence>
<feature type="transmembrane region" description="Helical" evidence="9">
    <location>
        <begin position="249"/>
        <end position="273"/>
    </location>
</feature>
<dbReference type="CDD" id="cd00637">
    <property type="entry name" value="7tm_classA_rhodopsin-like"/>
    <property type="match status" value="1"/>
</dbReference>
<dbReference type="InterPro" id="IPR017452">
    <property type="entry name" value="GPCR_Rhodpsn_7TM"/>
</dbReference>
<comment type="caution">
    <text evidence="11">The sequence shown here is derived from an EMBL/GenBank/DDBJ whole genome shotgun (WGS) entry which is preliminary data.</text>
</comment>
<evidence type="ECO:0000313" key="12">
    <source>
        <dbReference type="Proteomes" id="UP001159405"/>
    </source>
</evidence>
<dbReference type="InterPro" id="IPR050125">
    <property type="entry name" value="GPCR_opsins"/>
</dbReference>
<evidence type="ECO:0000256" key="1">
    <source>
        <dbReference type="ARBA" id="ARBA00004141"/>
    </source>
</evidence>
<keyword evidence="6 8" id="KW-0675">Receptor</keyword>
<dbReference type="Proteomes" id="UP001159405">
    <property type="component" value="Unassembled WGS sequence"/>
</dbReference>
<keyword evidence="5 9" id="KW-0472">Membrane</keyword>